<name>A0A1F7X3L3_9BACT</name>
<feature type="domain" description="RNA polymerase sigma factor 70 region 4 type 2" evidence="6">
    <location>
        <begin position="120"/>
        <end position="170"/>
    </location>
</feature>
<evidence type="ECO:0000256" key="2">
    <source>
        <dbReference type="ARBA" id="ARBA00023015"/>
    </source>
</evidence>
<dbReference type="GO" id="GO:0006352">
    <property type="term" value="P:DNA-templated transcription initiation"/>
    <property type="evidence" value="ECO:0007669"/>
    <property type="project" value="InterPro"/>
</dbReference>
<dbReference type="AlphaFoldDB" id="A0A1F7X3L3"/>
<dbReference type="InterPro" id="IPR036388">
    <property type="entry name" value="WH-like_DNA-bd_sf"/>
</dbReference>
<dbReference type="SUPFAM" id="SSF88946">
    <property type="entry name" value="Sigma2 domain of RNA polymerase sigma factors"/>
    <property type="match status" value="1"/>
</dbReference>
<comment type="caution">
    <text evidence="7">The sequence shown here is derived from an EMBL/GenBank/DDBJ whole genome shotgun (WGS) entry which is preliminary data.</text>
</comment>
<evidence type="ECO:0000256" key="3">
    <source>
        <dbReference type="ARBA" id="ARBA00023082"/>
    </source>
</evidence>
<evidence type="ECO:0000259" key="5">
    <source>
        <dbReference type="Pfam" id="PF04542"/>
    </source>
</evidence>
<keyword evidence="3" id="KW-0731">Sigma factor</keyword>
<dbReference type="NCBIfam" id="TIGR02937">
    <property type="entry name" value="sigma70-ECF"/>
    <property type="match status" value="1"/>
</dbReference>
<dbReference type="GO" id="GO:0016987">
    <property type="term" value="F:sigma factor activity"/>
    <property type="evidence" value="ECO:0007669"/>
    <property type="project" value="UniProtKB-KW"/>
</dbReference>
<dbReference type="Gene3D" id="1.10.1740.10">
    <property type="match status" value="1"/>
</dbReference>
<dbReference type="Gene3D" id="1.10.10.10">
    <property type="entry name" value="Winged helix-like DNA-binding domain superfamily/Winged helix DNA-binding domain"/>
    <property type="match status" value="1"/>
</dbReference>
<feature type="domain" description="RNA polymerase sigma-70 region 2" evidence="5">
    <location>
        <begin position="26"/>
        <end position="93"/>
    </location>
</feature>
<evidence type="ECO:0008006" key="9">
    <source>
        <dbReference type="Google" id="ProtNLM"/>
    </source>
</evidence>
<organism evidence="7 8">
    <name type="scientific">Candidatus Woesebacteria bacterium RBG_13_36_22</name>
    <dbReference type="NCBI Taxonomy" id="1802478"/>
    <lineage>
        <taxon>Bacteria</taxon>
        <taxon>Candidatus Woeseibacteriota</taxon>
    </lineage>
</organism>
<dbReference type="Pfam" id="PF04542">
    <property type="entry name" value="Sigma70_r2"/>
    <property type="match status" value="1"/>
</dbReference>
<dbReference type="GO" id="GO:0003677">
    <property type="term" value="F:DNA binding"/>
    <property type="evidence" value="ECO:0007669"/>
    <property type="project" value="InterPro"/>
</dbReference>
<dbReference type="PANTHER" id="PTHR43133">
    <property type="entry name" value="RNA POLYMERASE ECF-TYPE SIGMA FACTO"/>
    <property type="match status" value="1"/>
</dbReference>
<reference evidence="7 8" key="1">
    <citation type="journal article" date="2016" name="Nat. Commun.">
        <title>Thousands of microbial genomes shed light on interconnected biogeochemical processes in an aquifer system.</title>
        <authorList>
            <person name="Anantharaman K."/>
            <person name="Brown C.T."/>
            <person name="Hug L.A."/>
            <person name="Sharon I."/>
            <person name="Castelle C.J."/>
            <person name="Probst A.J."/>
            <person name="Thomas B.C."/>
            <person name="Singh A."/>
            <person name="Wilkins M.J."/>
            <person name="Karaoz U."/>
            <person name="Brodie E.L."/>
            <person name="Williams K.H."/>
            <person name="Hubbard S.S."/>
            <person name="Banfield J.F."/>
        </authorList>
    </citation>
    <scope>NUCLEOTIDE SEQUENCE [LARGE SCALE GENOMIC DNA]</scope>
</reference>
<dbReference type="PANTHER" id="PTHR43133:SF51">
    <property type="entry name" value="RNA POLYMERASE SIGMA FACTOR"/>
    <property type="match status" value="1"/>
</dbReference>
<proteinExistence type="inferred from homology"/>
<evidence type="ECO:0000313" key="8">
    <source>
        <dbReference type="Proteomes" id="UP000176939"/>
    </source>
</evidence>
<evidence type="ECO:0000256" key="4">
    <source>
        <dbReference type="ARBA" id="ARBA00023163"/>
    </source>
</evidence>
<accession>A0A1F7X3L3</accession>
<evidence type="ECO:0000313" key="7">
    <source>
        <dbReference type="EMBL" id="OGM08968.1"/>
    </source>
</evidence>
<keyword evidence="2" id="KW-0805">Transcription regulation</keyword>
<evidence type="ECO:0000256" key="1">
    <source>
        <dbReference type="ARBA" id="ARBA00010641"/>
    </source>
</evidence>
<comment type="similarity">
    <text evidence="1">Belongs to the sigma-70 factor family. ECF subfamily.</text>
</comment>
<dbReference type="SUPFAM" id="SSF88659">
    <property type="entry name" value="Sigma3 and sigma4 domains of RNA polymerase sigma factors"/>
    <property type="match status" value="1"/>
</dbReference>
<protein>
    <recommendedName>
        <fullName evidence="9">RNA polymerase sigma-70 region 2 domain-containing protein</fullName>
    </recommendedName>
</protein>
<keyword evidence="4" id="KW-0804">Transcription</keyword>
<dbReference type="InterPro" id="IPR007627">
    <property type="entry name" value="RNA_pol_sigma70_r2"/>
</dbReference>
<evidence type="ECO:0000259" key="6">
    <source>
        <dbReference type="Pfam" id="PF08281"/>
    </source>
</evidence>
<dbReference type="InterPro" id="IPR013324">
    <property type="entry name" value="RNA_pol_sigma_r3/r4-like"/>
</dbReference>
<sequence>MENNTKPDSTLIKETLKGRLASFEIIVKRYQRMINSYTYRILKDSDMSDDATQDTFIKFYENIRKFDLERPLKPWLYKIAKNSSYDLIRKNKKVVKLEWDIASDKEAEIEKVIRNENKHMVRKAVKKLPSKYKKPIIGYYFKNLDYRTLAKELEIPINTLRTRLRRAKIELAKILTK</sequence>
<dbReference type="InterPro" id="IPR039425">
    <property type="entry name" value="RNA_pol_sigma-70-like"/>
</dbReference>
<dbReference type="Pfam" id="PF08281">
    <property type="entry name" value="Sigma70_r4_2"/>
    <property type="match status" value="1"/>
</dbReference>
<dbReference type="Proteomes" id="UP000176939">
    <property type="component" value="Unassembled WGS sequence"/>
</dbReference>
<dbReference type="InterPro" id="IPR014284">
    <property type="entry name" value="RNA_pol_sigma-70_dom"/>
</dbReference>
<dbReference type="InterPro" id="IPR013249">
    <property type="entry name" value="RNA_pol_sigma70_r4_t2"/>
</dbReference>
<dbReference type="InterPro" id="IPR013325">
    <property type="entry name" value="RNA_pol_sigma_r2"/>
</dbReference>
<gene>
    <name evidence="7" type="ORF">A2Z67_00700</name>
</gene>
<dbReference type="EMBL" id="MGFQ01000032">
    <property type="protein sequence ID" value="OGM08968.1"/>
    <property type="molecule type" value="Genomic_DNA"/>
</dbReference>